<keyword evidence="2" id="KW-1185">Reference proteome</keyword>
<accession>A0ABN8IWF3</accession>
<protein>
    <submittedName>
        <fullName evidence="1">Uncharacterized protein</fullName>
    </submittedName>
</protein>
<dbReference type="EMBL" id="OW152816">
    <property type="protein sequence ID" value="CAH2066938.1"/>
    <property type="molecule type" value="Genomic_DNA"/>
</dbReference>
<feature type="non-terminal residue" evidence="1">
    <location>
        <position position="115"/>
    </location>
</feature>
<proteinExistence type="predicted"/>
<evidence type="ECO:0000313" key="1">
    <source>
        <dbReference type="EMBL" id="CAH2066938.1"/>
    </source>
</evidence>
<sequence>MEFTCTQTGHRAPSPYLSHVHRIATSLKKLLPVNGYRILKPAVRRLRIVQPIREATSRTRPKSRSRRLEFLRKRSAVISEKRSEVNLSATFFALRRKAAPARYGPRARDLPPCTR</sequence>
<gene>
    <name evidence="1" type="ORF">IPOD504_LOCUS13651</name>
</gene>
<organism evidence="1 2">
    <name type="scientific">Iphiclides podalirius</name>
    <name type="common">scarce swallowtail</name>
    <dbReference type="NCBI Taxonomy" id="110791"/>
    <lineage>
        <taxon>Eukaryota</taxon>
        <taxon>Metazoa</taxon>
        <taxon>Ecdysozoa</taxon>
        <taxon>Arthropoda</taxon>
        <taxon>Hexapoda</taxon>
        <taxon>Insecta</taxon>
        <taxon>Pterygota</taxon>
        <taxon>Neoptera</taxon>
        <taxon>Endopterygota</taxon>
        <taxon>Lepidoptera</taxon>
        <taxon>Glossata</taxon>
        <taxon>Ditrysia</taxon>
        <taxon>Papilionoidea</taxon>
        <taxon>Papilionidae</taxon>
        <taxon>Papilioninae</taxon>
        <taxon>Iphiclides</taxon>
    </lineage>
</organism>
<name>A0ABN8IWF3_9NEOP</name>
<dbReference type="Proteomes" id="UP000837857">
    <property type="component" value="Chromosome 4"/>
</dbReference>
<reference evidence="1" key="1">
    <citation type="submission" date="2022-03" db="EMBL/GenBank/DDBJ databases">
        <authorList>
            <person name="Martin H S."/>
        </authorList>
    </citation>
    <scope>NUCLEOTIDE SEQUENCE</scope>
</reference>
<evidence type="ECO:0000313" key="2">
    <source>
        <dbReference type="Proteomes" id="UP000837857"/>
    </source>
</evidence>